<reference evidence="13" key="1">
    <citation type="submission" date="2018-06" db="EMBL/GenBank/DDBJ databases">
        <authorList>
            <person name="Zhirakovskaya E."/>
        </authorList>
    </citation>
    <scope>NUCLEOTIDE SEQUENCE</scope>
</reference>
<dbReference type="InterPro" id="IPR002986">
    <property type="entry name" value="DAP_deCOOHase_LysA"/>
</dbReference>
<dbReference type="InterPro" id="IPR029066">
    <property type="entry name" value="PLP-binding_barrel"/>
</dbReference>
<evidence type="ECO:0000256" key="9">
    <source>
        <dbReference type="ARBA" id="ARBA00060983"/>
    </source>
</evidence>
<comment type="similarity">
    <text evidence="9">Belongs to the Orn/Lys/Arg decarboxylase class-II family. LysA subfamily.</text>
</comment>
<keyword evidence="5" id="KW-0457">Lysine biosynthesis</keyword>
<dbReference type="PANTHER" id="PTHR43727">
    <property type="entry name" value="DIAMINOPIMELATE DECARBOXYLASE"/>
    <property type="match status" value="1"/>
</dbReference>
<keyword evidence="2" id="KW-0028">Amino-acid biosynthesis</keyword>
<dbReference type="PROSITE" id="PS00879">
    <property type="entry name" value="ODR_DC_2_2"/>
    <property type="match status" value="1"/>
</dbReference>
<dbReference type="EMBL" id="UOED01000022">
    <property type="protein sequence ID" value="VAV87167.1"/>
    <property type="molecule type" value="Genomic_DNA"/>
</dbReference>
<dbReference type="InterPro" id="IPR022657">
    <property type="entry name" value="De-COase2_CS"/>
</dbReference>
<name>A0A3B0R6J6_9ZZZZ</name>
<dbReference type="SUPFAM" id="SSF51419">
    <property type="entry name" value="PLP-binding barrel"/>
    <property type="match status" value="1"/>
</dbReference>
<protein>
    <recommendedName>
        <fullName evidence="10">diaminopimelate decarboxylase</fullName>
        <ecNumber evidence="10">4.1.1.20</ecNumber>
    </recommendedName>
</protein>
<comment type="catalytic activity">
    <reaction evidence="7">
        <text>meso-2,6-diaminopimelate + H(+) = L-lysine + CO2</text>
        <dbReference type="Rhea" id="RHEA:15101"/>
        <dbReference type="ChEBI" id="CHEBI:15378"/>
        <dbReference type="ChEBI" id="CHEBI:16526"/>
        <dbReference type="ChEBI" id="CHEBI:32551"/>
        <dbReference type="ChEBI" id="CHEBI:57791"/>
        <dbReference type="EC" id="4.1.1.20"/>
    </reaction>
</comment>
<evidence type="ECO:0000256" key="5">
    <source>
        <dbReference type="ARBA" id="ARBA00023154"/>
    </source>
</evidence>
<sequence length="420" mass="45849">MDHFAFKQGEIYAEDLPVSTIAEAVGTPFYCYSTETLIRHYNVFSQAFSGHDFLLCYAVKANTNQAIIKTLADQGAGADVVSEGELRRALKAGIPPEKIVYSGVAKTEQEMHFALEQGIFQFNVESEPELHQLSAVASHMGKTAAIAFRINPDVDAKTHAKISTGKSENKFGIPLSRAREIYGIAAKLPGIRVQGVDLHIGSQLTDLAPFAEAFQRIVTLVEDLRADGHDISVIDLGGGLGIPYDRESSKPPLPTEYGQMAKRIIGHLGCRIIIEPGRLLVGNAGILVSRVIYVKQGENRKFLIIDAAMNDLVRPSMYDAYHEIVAVKENEGPASPYDIVGPVCETGDTFARDRDLPDLNSGDLVAIRSAGAYGAVMSSTYNTRRLIPEVLVKGGKYAIIRARPTYEDIIGLDELAEWQD</sequence>
<accession>A0A3B0R6J6</accession>
<evidence type="ECO:0000256" key="10">
    <source>
        <dbReference type="ARBA" id="ARBA00066427"/>
    </source>
</evidence>
<dbReference type="FunFam" id="3.20.20.10:FF:000003">
    <property type="entry name" value="Diaminopimelate decarboxylase"/>
    <property type="match status" value="1"/>
</dbReference>
<evidence type="ECO:0000259" key="11">
    <source>
        <dbReference type="Pfam" id="PF00278"/>
    </source>
</evidence>
<organism evidence="13">
    <name type="scientific">hydrothermal vent metagenome</name>
    <dbReference type="NCBI Taxonomy" id="652676"/>
    <lineage>
        <taxon>unclassified sequences</taxon>
        <taxon>metagenomes</taxon>
        <taxon>ecological metagenomes</taxon>
    </lineage>
</organism>
<dbReference type="FunFam" id="2.40.37.10:FF:000003">
    <property type="entry name" value="Diaminopimelate decarboxylase"/>
    <property type="match status" value="1"/>
</dbReference>
<dbReference type="AlphaFoldDB" id="A0A3B0R6J6"/>
<evidence type="ECO:0000259" key="12">
    <source>
        <dbReference type="Pfam" id="PF02784"/>
    </source>
</evidence>
<dbReference type="PROSITE" id="PS00878">
    <property type="entry name" value="ODR_DC_2_1"/>
    <property type="match status" value="1"/>
</dbReference>
<dbReference type="Gene3D" id="3.20.20.10">
    <property type="entry name" value="Alanine racemase"/>
    <property type="match status" value="1"/>
</dbReference>
<dbReference type="Gene3D" id="2.40.37.10">
    <property type="entry name" value="Lyase, Ornithine Decarboxylase, Chain A, domain 1"/>
    <property type="match status" value="1"/>
</dbReference>
<dbReference type="InterPro" id="IPR000183">
    <property type="entry name" value="Orn/DAP/Arg_de-COase"/>
</dbReference>
<evidence type="ECO:0000256" key="6">
    <source>
        <dbReference type="ARBA" id="ARBA00023239"/>
    </source>
</evidence>
<dbReference type="GO" id="GO:0008836">
    <property type="term" value="F:diaminopimelate decarboxylase activity"/>
    <property type="evidence" value="ECO:0007669"/>
    <property type="project" value="UniProtKB-EC"/>
</dbReference>
<dbReference type="InterPro" id="IPR022653">
    <property type="entry name" value="De-COase2_pyr-phos_BS"/>
</dbReference>
<evidence type="ECO:0000256" key="1">
    <source>
        <dbReference type="ARBA" id="ARBA00001933"/>
    </source>
</evidence>
<evidence type="ECO:0000256" key="8">
    <source>
        <dbReference type="ARBA" id="ARBA00060643"/>
    </source>
</evidence>
<evidence type="ECO:0000256" key="7">
    <source>
        <dbReference type="ARBA" id="ARBA00050464"/>
    </source>
</evidence>
<evidence type="ECO:0000256" key="2">
    <source>
        <dbReference type="ARBA" id="ARBA00022605"/>
    </source>
</evidence>
<dbReference type="PRINTS" id="PR01179">
    <property type="entry name" value="ODADCRBXLASE"/>
</dbReference>
<dbReference type="PANTHER" id="PTHR43727:SF2">
    <property type="entry name" value="GROUP IV DECARBOXYLASE"/>
    <property type="match status" value="1"/>
</dbReference>
<keyword evidence="6 13" id="KW-0456">Lyase</keyword>
<evidence type="ECO:0000256" key="4">
    <source>
        <dbReference type="ARBA" id="ARBA00022898"/>
    </source>
</evidence>
<dbReference type="HAMAP" id="MF_02120">
    <property type="entry name" value="LysA"/>
    <property type="match status" value="1"/>
</dbReference>
<dbReference type="PRINTS" id="PR01181">
    <property type="entry name" value="DAPDCRBXLASE"/>
</dbReference>
<dbReference type="CDD" id="cd06828">
    <property type="entry name" value="PLPDE_III_DapDC"/>
    <property type="match status" value="1"/>
</dbReference>
<comment type="pathway">
    <text evidence="8">Amino-acid biosynthesis; L-lysine biosynthesis via DAP pathway; L-lysine from DL-2,6-diaminopimelate: step 1/1.</text>
</comment>
<gene>
    <name evidence="13" type="ORF">MNBD_ALPHA02-1999</name>
</gene>
<proteinExistence type="inferred from homology"/>
<dbReference type="Pfam" id="PF00278">
    <property type="entry name" value="Orn_DAP_Arg_deC"/>
    <property type="match status" value="1"/>
</dbReference>
<dbReference type="InterPro" id="IPR009006">
    <property type="entry name" value="Ala_racemase/Decarboxylase_C"/>
</dbReference>
<dbReference type="GO" id="GO:0009089">
    <property type="term" value="P:lysine biosynthetic process via diaminopimelate"/>
    <property type="evidence" value="ECO:0007669"/>
    <property type="project" value="InterPro"/>
</dbReference>
<dbReference type="InterPro" id="IPR022643">
    <property type="entry name" value="De-COase2_C"/>
</dbReference>
<feature type="domain" description="Orn/DAP/Arg decarboxylase 2 C-terminal" evidence="11">
    <location>
        <begin position="30"/>
        <end position="371"/>
    </location>
</feature>
<dbReference type="NCBIfam" id="TIGR01048">
    <property type="entry name" value="lysA"/>
    <property type="match status" value="1"/>
</dbReference>
<dbReference type="EC" id="4.1.1.20" evidence="10"/>
<dbReference type="Pfam" id="PF02784">
    <property type="entry name" value="Orn_Arg_deC_N"/>
    <property type="match status" value="1"/>
</dbReference>
<comment type="cofactor">
    <cofactor evidence="1">
        <name>pyridoxal 5'-phosphate</name>
        <dbReference type="ChEBI" id="CHEBI:597326"/>
    </cofactor>
</comment>
<keyword evidence="4" id="KW-0663">Pyridoxal phosphate</keyword>
<dbReference type="InterPro" id="IPR022644">
    <property type="entry name" value="De-COase2_N"/>
</dbReference>
<keyword evidence="3" id="KW-0210">Decarboxylase</keyword>
<dbReference type="SUPFAM" id="SSF50621">
    <property type="entry name" value="Alanine racemase C-terminal domain-like"/>
    <property type="match status" value="1"/>
</dbReference>
<feature type="domain" description="Orn/DAP/Arg decarboxylase 2 N-terminal" evidence="12">
    <location>
        <begin position="36"/>
        <end position="281"/>
    </location>
</feature>
<evidence type="ECO:0000313" key="13">
    <source>
        <dbReference type="EMBL" id="VAV87167.1"/>
    </source>
</evidence>
<evidence type="ECO:0000256" key="3">
    <source>
        <dbReference type="ARBA" id="ARBA00022793"/>
    </source>
</evidence>